<evidence type="ECO:0000256" key="1">
    <source>
        <dbReference type="SAM" id="MobiDB-lite"/>
    </source>
</evidence>
<keyword evidence="2" id="KW-0732">Signal</keyword>
<proteinExistence type="predicted"/>
<feature type="compositionally biased region" description="Low complexity" evidence="1">
    <location>
        <begin position="380"/>
        <end position="402"/>
    </location>
</feature>
<feature type="signal peptide" evidence="2">
    <location>
        <begin position="1"/>
        <end position="25"/>
    </location>
</feature>
<gene>
    <name evidence="3" type="ORF">WJX73_000087</name>
</gene>
<evidence type="ECO:0000256" key="2">
    <source>
        <dbReference type="SAM" id="SignalP"/>
    </source>
</evidence>
<dbReference type="AlphaFoldDB" id="A0AAW1NXD8"/>
<reference evidence="3 4" key="1">
    <citation type="journal article" date="2024" name="Nat. Commun.">
        <title>Phylogenomics reveals the evolutionary origins of lichenization in chlorophyte algae.</title>
        <authorList>
            <person name="Puginier C."/>
            <person name="Libourel C."/>
            <person name="Otte J."/>
            <person name="Skaloud P."/>
            <person name="Haon M."/>
            <person name="Grisel S."/>
            <person name="Petersen M."/>
            <person name="Berrin J.G."/>
            <person name="Delaux P.M."/>
            <person name="Dal Grande F."/>
            <person name="Keller J."/>
        </authorList>
    </citation>
    <scope>NUCLEOTIDE SEQUENCE [LARGE SCALE GENOMIC DNA]</scope>
    <source>
        <strain evidence="3 4">SAG 2036</strain>
    </source>
</reference>
<protein>
    <submittedName>
        <fullName evidence="3">Uncharacterized protein</fullName>
    </submittedName>
</protein>
<keyword evidence="4" id="KW-1185">Reference proteome</keyword>
<comment type="caution">
    <text evidence="3">The sequence shown here is derived from an EMBL/GenBank/DDBJ whole genome shotgun (WGS) entry which is preliminary data.</text>
</comment>
<name>A0AAW1NXD8_9CHLO</name>
<evidence type="ECO:0000313" key="4">
    <source>
        <dbReference type="Proteomes" id="UP001465755"/>
    </source>
</evidence>
<accession>A0AAW1NXD8</accession>
<feature type="chain" id="PRO_5043576022" evidence="2">
    <location>
        <begin position="26"/>
        <end position="706"/>
    </location>
</feature>
<dbReference type="Proteomes" id="UP001465755">
    <property type="component" value="Unassembled WGS sequence"/>
</dbReference>
<sequence length="706" mass="72687">MVQFKAAALALLLVLLARSAAPADASIGPQRRLLTGKQLKIVRAAFDNGWNVTSLAAAIEQAKSLTEGDAFAEAAENEFNKEQLNLTSNSSFAQKYGMALSQAALTDVNAAGQAIGRSALHGKNASEAAAVAMAYTLTTGQDVVYGPVLAAFTTAMASYGCPDMHNTLWSAKEASEHADQFTAFKAALDNAPSLHECIAGHTQAEYDKATSDAKAQAPTFGGSTQLSNETAVRLLKKPSPSAYTSINPIRDKLQDSACSCTSRTNKCSFPTSWSELSISGARNTVGNSGSARHSSWRCHRAAGIPSSVLGWDHDQAAAKSTATTSQKHKCSIFSPALRAKLIRRGARNTVRDSSGPRHSPRRHHRTASIPSGAPAPPFPSFGRAYGGSSMASSSQSSPRAYSYPPPGPRTGFGSPFFGLEFAAKVLASNLTNTTAPALITVLYQTAEEGGGATLARIAGVAYNASKSAVDSSSLFAHAYAAALTRLANQNLNPAADALSYAGTVGGDAGIAAGLAIGNALSSGNAFTAGLITNTASVVIARQGCSAIVPLLTTAERAVTAADISPGSKAIFAQYLDTDPTFQPCLEIPEIVFPAFAPAPGPIQTDAEAILPSIAPDSALQIAANNPPLLPILPFQPPLVPQTAVSPEQYSQAAPAPAPEQSSVPPTPIANSAQVFLAEPAVIASPLVGRPLNTLETVTGAGPGTLG</sequence>
<dbReference type="EMBL" id="JALJOQ010000077">
    <property type="protein sequence ID" value="KAK9801310.1"/>
    <property type="molecule type" value="Genomic_DNA"/>
</dbReference>
<feature type="region of interest" description="Disordered" evidence="1">
    <location>
        <begin position="643"/>
        <end position="666"/>
    </location>
</feature>
<feature type="compositionally biased region" description="Low complexity" evidence="1">
    <location>
        <begin position="645"/>
        <end position="663"/>
    </location>
</feature>
<evidence type="ECO:0000313" key="3">
    <source>
        <dbReference type="EMBL" id="KAK9801310.1"/>
    </source>
</evidence>
<organism evidence="3 4">
    <name type="scientific">Symbiochloris irregularis</name>
    <dbReference type="NCBI Taxonomy" id="706552"/>
    <lineage>
        <taxon>Eukaryota</taxon>
        <taxon>Viridiplantae</taxon>
        <taxon>Chlorophyta</taxon>
        <taxon>core chlorophytes</taxon>
        <taxon>Trebouxiophyceae</taxon>
        <taxon>Trebouxiales</taxon>
        <taxon>Trebouxiaceae</taxon>
        <taxon>Symbiochloris</taxon>
    </lineage>
</organism>
<feature type="region of interest" description="Disordered" evidence="1">
    <location>
        <begin position="343"/>
        <end position="405"/>
    </location>
</feature>